<dbReference type="AlphaFoldDB" id="A0A8H6J643"/>
<proteinExistence type="predicted"/>
<feature type="signal peptide" evidence="1">
    <location>
        <begin position="1"/>
        <end position="19"/>
    </location>
</feature>
<protein>
    <submittedName>
        <fullName evidence="2">Peptidase A4 family protein</fullName>
    </submittedName>
</protein>
<evidence type="ECO:0000313" key="2">
    <source>
        <dbReference type="EMBL" id="KAF6807192.1"/>
    </source>
</evidence>
<organism evidence="2 3">
    <name type="scientific">Colletotrichum plurivorum</name>
    <dbReference type="NCBI Taxonomy" id="2175906"/>
    <lineage>
        <taxon>Eukaryota</taxon>
        <taxon>Fungi</taxon>
        <taxon>Dikarya</taxon>
        <taxon>Ascomycota</taxon>
        <taxon>Pezizomycotina</taxon>
        <taxon>Sordariomycetes</taxon>
        <taxon>Hypocreomycetidae</taxon>
        <taxon>Glomerellales</taxon>
        <taxon>Glomerellaceae</taxon>
        <taxon>Colletotrichum</taxon>
        <taxon>Colletotrichum orchidearum species complex</taxon>
    </lineage>
</organism>
<gene>
    <name evidence="2" type="ORF">CPLU01_15825</name>
</gene>
<dbReference type="InterPro" id="IPR038656">
    <property type="entry name" value="Peptidase_G1_sf"/>
</dbReference>
<evidence type="ECO:0000313" key="3">
    <source>
        <dbReference type="Proteomes" id="UP000654918"/>
    </source>
</evidence>
<name>A0A8H6J643_9PEZI</name>
<dbReference type="Gene3D" id="2.60.120.700">
    <property type="entry name" value="Peptidase G1"/>
    <property type="match status" value="1"/>
</dbReference>
<reference evidence="2" key="1">
    <citation type="journal article" date="2020" name="Phytopathology">
        <title>Genome Sequence Resources of Colletotrichum truncatum, C. plurivorum, C. musicola, and C. sojae: Four Species Pathogenic to Soybean (Glycine max).</title>
        <authorList>
            <person name="Rogerio F."/>
            <person name="Boufleur T.R."/>
            <person name="Ciampi-Guillardi M."/>
            <person name="Sukno S.A."/>
            <person name="Thon M.R."/>
            <person name="Massola Junior N.S."/>
            <person name="Baroncelli R."/>
        </authorList>
    </citation>
    <scope>NUCLEOTIDE SEQUENCE</scope>
    <source>
        <strain evidence="2">LFN00145</strain>
    </source>
</reference>
<dbReference type="InterPro" id="IPR000250">
    <property type="entry name" value="Peptidase_G1"/>
</dbReference>
<evidence type="ECO:0000256" key="1">
    <source>
        <dbReference type="SAM" id="SignalP"/>
    </source>
</evidence>
<dbReference type="GO" id="GO:0006508">
    <property type="term" value="P:proteolysis"/>
    <property type="evidence" value="ECO:0007669"/>
    <property type="project" value="InterPro"/>
</dbReference>
<dbReference type="PANTHER" id="PTHR37536">
    <property type="entry name" value="PUTATIVE (AFU_ORTHOLOGUE AFUA_3G02970)-RELATED"/>
    <property type="match status" value="1"/>
</dbReference>
<dbReference type="Pfam" id="PF01828">
    <property type="entry name" value="Peptidase_A4"/>
    <property type="match status" value="1"/>
</dbReference>
<keyword evidence="3" id="KW-1185">Reference proteome</keyword>
<comment type="caution">
    <text evidence="2">The sequence shown here is derived from an EMBL/GenBank/DDBJ whole genome shotgun (WGS) entry which is preliminary data.</text>
</comment>
<dbReference type="Proteomes" id="UP000654918">
    <property type="component" value="Unassembled WGS sequence"/>
</dbReference>
<dbReference type="EMBL" id="WIGO01000644">
    <property type="protein sequence ID" value="KAF6807192.1"/>
    <property type="molecule type" value="Genomic_DNA"/>
</dbReference>
<sequence>MRFSGAVLAAVLSIAATHASPTAASESEFANFDIASVIKAPASGSSFKLTAADSIKTQNWAGAYKSGNNITSVTTTVTVPSIRIDPDGWTTGMAIFAAIDGFYTCPAELLATGIVLSAIKGADPRGNEFHAFWRWLPYSGGSNNQVNFPIKIGHKVRLSITVLSPYSAYRDTARGLIENLSTGQSDERILGSNKPLCAVDASWVVGRYQSMGEWMRWADFVEPVTMTEVSATTGAGETLNLEGADLLDVEDEGRAFTSCKIESSSSLSCAHV</sequence>
<dbReference type="GO" id="GO:0070007">
    <property type="term" value="F:glutamic-type endopeptidase activity"/>
    <property type="evidence" value="ECO:0007669"/>
    <property type="project" value="InterPro"/>
</dbReference>
<dbReference type="CDD" id="cd13426">
    <property type="entry name" value="Peptidase_G1"/>
    <property type="match status" value="1"/>
</dbReference>
<dbReference type="PANTHER" id="PTHR37536:SF1">
    <property type="entry name" value="ASPERGILLOPEPSIN, PUTAITVE (AFU_ORTHOLOGUE AFUA_7G01200)"/>
    <property type="match status" value="1"/>
</dbReference>
<keyword evidence="1" id="KW-0732">Signal</keyword>
<accession>A0A8H6J643</accession>
<dbReference type="SUPFAM" id="SSF49899">
    <property type="entry name" value="Concanavalin A-like lectins/glucanases"/>
    <property type="match status" value="1"/>
</dbReference>
<feature type="chain" id="PRO_5034104144" evidence="1">
    <location>
        <begin position="20"/>
        <end position="272"/>
    </location>
</feature>
<dbReference type="InterPro" id="IPR013320">
    <property type="entry name" value="ConA-like_dom_sf"/>
</dbReference>